<name>A0A0A8XVW6_ARUDO</name>
<sequence length="32" mass="3530">MQRCIIFPKVKSPLCPQAERTATKVTSSGVRP</sequence>
<accession>A0A0A8XVW6</accession>
<proteinExistence type="predicted"/>
<reference evidence="1" key="2">
    <citation type="journal article" date="2015" name="Data Brief">
        <title>Shoot transcriptome of the giant reed, Arundo donax.</title>
        <authorList>
            <person name="Barrero R.A."/>
            <person name="Guerrero F.D."/>
            <person name="Moolhuijzen P."/>
            <person name="Goolsby J.A."/>
            <person name="Tidwell J."/>
            <person name="Bellgard S.E."/>
            <person name="Bellgard M.I."/>
        </authorList>
    </citation>
    <scope>NUCLEOTIDE SEQUENCE</scope>
    <source>
        <tissue evidence="1">Shoot tissue taken approximately 20 cm above the soil surface</tissue>
    </source>
</reference>
<reference evidence="1" key="1">
    <citation type="submission" date="2014-09" db="EMBL/GenBank/DDBJ databases">
        <authorList>
            <person name="Magalhaes I.L.F."/>
            <person name="Oliveira U."/>
            <person name="Santos F.R."/>
            <person name="Vidigal T.H.D.A."/>
            <person name="Brescovit A.D."/>
            <person name="Santos A.J."/>
        </authorList>
    </citation>
    <scope>NUCLEOTIDE SEQUENCE</scope>
    <source>
        <tissue evidence="1">Shoot tissue taken approximately 20 cm above the soil surface</tissue>
    </source>
</reference>
<dbReference type="EMBL" id="GBRH01281075">
    <property type="protein sequence ID" value="JAD16820.1"/>
    <property type="molecule type" value="Transcribed_RNA"/>
</dbReference>
<protein>
    <submittedName>
        <fullName evidence="1">Uncharacterized protein</fullName>
    </submittedName>
</protein>
<organism evidence="1">
    <name type="scientific">Arundo donax</name>
    <name type="common">Giant reed</name>
    <name type="synonym">Donax arundinaceus</name>
    <dbReference type="NCBI Taxonomy" id="35708"/>
    <lineage>
        <taxon>Eukaryota</taxon>
        <taxon>Viridiplantae</taxon>
        <taxon>Streptophyta</taxon>
        <taxon>Embryophyta</taxon>
        <taxon>Tracheophyta</taxon>
        <taxon>Spermatophyta</taxon>
        <taxon>Magnoliopsida</taxon>
        <taxon>Liliopsida</taxon>
        <taxon>Poales</taxon>
        <taxon>Poaceae</taxon>
        <taxon>PACMAD clade</taxon>
        <taxon>Arundinoideae</taxon>
        <taxon>Arundineae</taxon>
        <taxon>Arundo</taxon>
    </lineage>
</organism>
<dbReference type="AlphaFoldDB" id="A0A0A8XVW6"/>
<evidence type="ECO:0000313" key="1">
    <source>
        <dbReference type="EMBL" id="JAD16820.1"/>
    </source>
</evidence>